<dbReference type="InterPro" id="IPR049492">
    <property type="entry name" value="BD-FAE-like_dom"/>
</dbReference>
<dbReference type="Pfam" id="PF20434">
    <property type="entry name" value="BD-FAE"/>
    <property type="match status" value="1"/>
</dbReference>
<dbReference type="GO" id="GO:0016787">
    <property type="term" value="F:hydrolase activity"/>
    <property type="evidence" value="ECO:0007669"/>
    <property type="project" value="UniProtKB-KW"/>
</dbReference>
<dbReference type="Gene3D" id="3.40.50.1820">
    <property type="entry name" value="alpha/beta hydrolase"/>
    <property type="match status" value="1"/>
</dbReference>
<accession>A0A399RJS8</accession>
<dbReference type="EMBL" id="QWFX01000006">
    <property type="protein sequence ID" value="RIJ30793.1"/>
    <property type="molecule type" value="Genomic_DNA"/>
</dbReference>
<dbReference type="InterPro" id="IPR050300">
    <property type="entry name" value="GDXG_lipolytic_enzyme"/>
</dbReference>
<keyword evidence="1 3" id="KW-0378">Hydrolase</keyword>
<sequence>MIAAGAALAAACTTPAPGEAPAGVEAADETERPASLMQWSDLLSRDRPQPSRSVEIGPDPEIDVVDVWLPEGAGPHPTVLMIHGGCWQKAIADRTLMNYAAEALRIEGFAVWNVEYRGVDEEGGGYPGTFLDVANAADALARHGAALGLDTRRVAAFGHSAGGHLAVWTAARANLPEASPLFAAEPLELAGVINSGGLADLEASAPVTAPTCLANILDTLTGAPSEERPNVFSDTSRAEFLPLDTRIISVNGALDRIAPPDLGRGLTEKIKAAGGMADYVNVPASGHVELVAPGTLAFDMQVAALKQLLGDPAAASD</sequence>
<reference evidence="3 4" key="1">
    <citation type="submission" date="2018-08" db="EMBL/GenBank/DDBJ databases">
        <title>Henriciella mobilis sp. nov., isolated from seawater.</title>
        <authorList>
            <person name="Cheng H."/>
            <person name="Wu Y.-H."/>
            <person name="Xu X.-W."/>
            <person name="Guo L.-L."/>
        </authorList>
    </citation>
    <scope>NUCLEOTIDE SEQUENCE [LARGE SCALE GENOMIC DNA]</scope>
    <source>
        <strain evidence="3 4">JN25</strain>
    </source>
</reference>
<evidence type="ECO:0000259" key="2">
    <source>
        <dbReference type="Pfam" id="PF20434"/>
    </source>
</evidence>
<organism evidence="3 4">
    <name type="scientific">Henriciella mobilis</name>
    <dbReference type="NCBI Taxonomy" id="2305467"/>
    <lineage>
        <taxon>Bacteria</taxon>
        <taxon>Pseudomonadati</taxon>
        <taxon>Pseudomonadota</taxon>
        <taxon>Alphaproteobacteria</taxon>
        <taxon>Hyphomonadales</taxon>
        <taxon>Hyphomonadaceae</taxon>
        <taxon>Henriciella</taxon>
    </lineage>
</organism>
<dbReference type="OrthoDB" id="9771666at2"/>
<proteinExistence type="predicted"/>
<dbReference type="Proteomes" id="UP000266385">
    <property type="component" value="Unassembled WGS sequence"/>
</dbReference>
<keyword evidence="4" id="KW-1185">Reference proteome</keyword>
<evidence type="ECO:0000313" key="4">
    <source>
        <dbReference type="Proteomes" id="UP000266385"/>
    </source>
</evidence>
<dbReference type="SUPFAM" id="SSF53474">
    <property type="entry name" value="alpha/beta-Hydrolases"/>
    <property type="match status" value="1"/>
</dbReference>
<comment type="caution">
    <text evidence="3">The sequence shown here is derived from an EMBL/GenBank/DDBJ whole genome shotgun (WGS) entry which is preliminary data.</text>
</comment>
<dbReference type="InterPro" id="IPR029058">
    <property type="entry name" value="AB_hydrolase_fold"/>
</dbReference>
<protein>
    <submittedName>
        <fullName evidence="3">Alpha/beta hydrolase</fullName>
    </submittedName>
</protein>
<evidence type="ECO:0000313" key="3">
    <source>
        <dbReference type="EMBL" id="RIJ30793.1"/>
    </source>
</evidence>
<name>A0A399RJS8_9PROT</name>
<dbReference type="PANTHER" id="PTHR48081">
    <property type="entry name" value="AB HYDROLASE SUPERFAMILY PROTEIN C4A8.06C"/>
    <property type="match status" value="1"/>
</dbReference>
<feature type="domain" description="BD-FAE-like" evidence="2">
    <location>
        <begin position="66"/>
        <end position="269"/>
    </location>
</feature>
<dbReference type="AlphaFoldDB" id="A0A399RJS8"/>
<evidence type="ECO:0000256" key="1">
    <source>
        <dbReference type="ARBA" id="ARBA00022801"/>
    </source>
</evidence>
<gene>
    <name evidence="3" type="ORF">D1223_08820</name>
</gene>